<keyword evidence="1" id="KW-0175">Coiled coil</keyword>
<accession>A0A6M3KHI6</accession>
<dbReference type="EMBL" id="MT142447">
    <property type="protein sequence ID" value="QJA81084.1"/>
    <property type="molecule type" value="Genomic_DNA"/>
</dbReference>
<organism evidence="2">
    <name type="scientific">viral metagenome</name>
    <dbReference type="NCBI Taxonomy" id="1070528"/>
    <lineage>
        <taxon>unclassified sequences</taxon>
        <taxon>metagenomes</taxon>
        <taxon>organismal metagenomes</taxon>
    </lineage>
</organism>
<dbReference type="AlphaFoldDB" id="A0A6M3KHI6"/>
<reference evidence="2" key="1">
    <citation type="submission" date="2020-03" db="EMBL/GenBank/DDBJ databases">
        <title>The deep terrestrial virosphere.</title>
        <authorList>
            <person name="Holmfeldt K."/>
            <person name="Nilsson E."/>
            <person name="Simone D."/>
            <person name="Lopez-Fernandez M."/>
            <person name="Wu X."/>
            <person name="de Brujin I."/>
            <person name="Lundin D."/>
            <person name="Andersson A."/>
            <person name="Bertilsson S."/>
            <person name="Dopson M."/>
        </authorList>
    </citation>
    <scope>NUCLEOTIDE SEQUENCE</scope>
    <source>
        <strain evidence="2">MM415A00587</strain>
    </source>
</reference>
<gene>
    <name evidence="2" type="ORF">MM415A00587_0002</name>
</gene>
<sequence length="187" mass="20158">MTWLKLVPAWAWLAGAWVLSLVLVGGAQQVRVALAQVDAAQAVSAKEQQAVAHEHTLGEIARASARQLQAQQEQRQALELRLAALDAKEHKELTDAQAENDRLQRLYAGADAERKRLRIEARIAANDRVVSDTAGAGSVGNGASVELSERAGSAVWNIRGGMISDRKKLEYLQGYVRTLAGQTATAP</sequence>
<proteinExistence type="predicted"/>
<evidence type="ECO:0000313" key="2">
    <source>
        <dbReference type="EMBL" id="QJA81084.1"/>
    </source>
</evidence>
<evidence type="ECO:0000256" key="1">
    <source>
        <dbReference type="SAM" id="Coils"/>
    </source>
</evidence>
<protein>
    <submittedName>
        <fullName evidence="2">Putative lysis protein</fullName>
    </submittedName>
</protein>
<dbReference type="InterPro" id="IPR004929">
    <property type="entry name" value="I-spanin"/>
</dbReference>
<dbReference type="GO" id="GO:0044659">
    <property type="term" value="P:viral release from host cell by cytolysis"/>
    <property type="evidence" value="ECO:0007669"/>
    <property type="project" value="InterPro"/>
</dbReference>
<feature type="coiled-coil region" evidence="1">
    <location>
        <begin position="61"/>
        <end position="120"/>
    </location>
</feature>
<name>A0A6M3KHI6_9ZZZZ</name>
<dbReference type="Pfam" id="PF03245">
    <property type="entry name" value="Phage_lysis"/>
    <property type="match status" value="1"/>
</dbReference>